<reference evidence="6 7" key="1">
    <citation type="submission" date="2012-10" db="EMBL/GenBank/DDBJ databases">
        <title>Genome sequencing and analysis of entomopathogenic fungi Beauveria bassiana D1-5.</title>
        <authorList>
            <person name="Li Q."/>
            <person name="Wang L."/>
            <person name="Zhang Z."/>
            <person name="Wang Q."/>
            <person name="Ren J."/>
            <person name="Wang M."/>
            <person name="Xu W."/>
            <person name="Wang J."/>
            <person name="Lu Y."/>
            <person name="Du Q."/>
            <person name="Sun Z."/>
        </authorList>
    </citation>
    <scope>NUCLEOTIDE SEQUENCE [LARGE SCALE GENOMIC DNA]</scope>
    <source>
        <strain evidence="6 7">D1-5</strain>
    </source>
</reference>
<dbReference type="PANTHER" id="PTHR43008">
    <property type="entry name" value="BENZIL REDUCTASE"/>
    <property type="match status" value="1"/>
</dbReference>
<organism evidence="6 7">
    <name type="scientific">Beauveria bassiana D1-5</name>
    <dbReference type="NCBI Taxonomy" id="1245745"/>
    <lineage>
        <taxon>Eukaryota</taxon>
        <taxon>Fungi</taxon>
        <taxon>Dikarya</taxon>
        <taxon>Ascomycota</taxon>
        <taxon>Pezizomycotina</taxon>
        <taxon>Sordariomycetes</taxon>
        <taxon>Hypocreomycetidae</taxon>
        <taxon>Hypocreales</taxon>
        <taxon>Cordycipitaceae</taxon>
        <taxon>Beauveria</taxon>
    </lineage>
</organism>
<evidence type="ECO:0000259" key="5">
    <source>
        <dbReference type="SMART" id="SM00822"/>
    </source>
</evidence>
<dbReference type="SUPFAM" id="SSF51735">
    <property type="entry name" value="NAD(P)-binding Rossmann-fold domains"/>
    <property type="match status" value="1"/>
</dbReference>
<dbReference type="SMART" id="SM00822">
    <property type="entry name" value="PKS_KR"/>
    <property type="match status" value="1"/>
</dbReference>
<evidence type="ECO:0000313" key="7">
    <source>
        <dbReference type="Proteomes" id="UP000030106"/>
    </source>
</evidence>
<dbReference type="InterPro" id="IPR020904">
    <property type="entry name" value="Sc_DH/Rdtase_CS"/>
</dbReference>
<dbReference type="Proteomes" id="UP000030106">
    <property type="component" value="Unassembled WGS sequence"/>
</dbReference>
<feature type="coiled-coil region" evidence="4">
    <location>
        <begin position="20"/>
        <end position="47"/>
    </location>
</feature>
<evidence type="ECO:0000256" key="1">
    <source>
        <dbReference type="ARBA" id="ARBA00006484"/>
    </source>
</evidence>
<comment type="similarity">
    <text evidence="1">Belongs to the short-chain dehydrogenases/reductases (SDR) family.</text>
</comment>
<evidence type="ECO:0000313" key="6">
    <source>
        <dbReference type="EMBL" id="KGQ08624.1"/>
    </source>
</evidence>
<dbReference type="STRING" id="1245745.A0A0A2W6P5"/>
<dbReference type="Pfam" id="PF00106">
    <property type="entry name" value="adh_short"/>
    <property type="match status" value="1"/>
</dbReference>
<dbReference type="FunFam" id="3.40.50.720:FF:000281">
    <property type="entry name" value="Uncharacterized oxidoreductase YIR035C"/>
    <property type="match status" value="1"/>
</dbReference>
<name>A0A0A2W6P5_BEABA</name>
<keyword evidence="3" id="KW-0560">Oxidoreductase</keyword>
<accession>A0A0A2W6P5</accession>
<protein>
    <submittedName>
        <fullName evidence="6">Putative oxidoreductase C30D10.05c</fullName>
    </submittedName>
</protein>
<dbReference type="PROSITE" id="PS00061">
    <property type="entry name" value="ADH_SHORT"/>
    <property type="match status" value="1"/>
</dbReference>
<evidence type="ECO:0000256" key="3">
    <source>
        <dbReference type="ARBA" id="ARBA00023002"/>
    </source>
</evidence>
<dbReference type="EMBL" id="ANFO01000563">
    <property type="protein sequence ID" value="KGQ08624.1"/>
    <property type="molecule type" value="Genomic_DNA"/>
</dbReference>
<dbReference type="InterPro" id="IPR002347">
    <property type="entry name" value="SDR_fam"/>
</dbReference>
<dbReference type="eggNOG" id="KOG1204">
    <property type="taxonomic scope" value="Eukaryota"/>
</dbReference>
<proteinExistence type="inferred from homology"/>
<dbReference type="HOGENOM" id="CLU_010194_2_11_1"/>
<dbReference type="Pfam" id="PF02574">
    <property type="entry name" value="S-methyl_trans"/>
    <property type="match status" value="1"/>
</dbReference>
<dbReference type="InterPro" id="IPR003726">
    <property type="entry name" value="HCY_dom"/>
</dbReference>
<comment type="caution">
    <text evidence="6">The sequence shown here is derived from an EMBL/GenBank/DDBJ whole genome shotgun (WGS) entry which is preliminary data.</text>
</comment>
<dbReference type="PRINTS" id="PR00081">
    <property type="entry name" value="GDHRDH"/>
</dbReference>
<dbReference type="OrthoDB" id="153074at2759"/>
<dbReference type="InterPro" id="IPR057326">
    <property type="entry name" value="KR_dom"/>
</dbReference>
<keyword evidence="2" id="KW-0521">NADP</keyword>
<keyword evidence="4" id="KW-0175">Coiled coil</keyword>
<sequence length="346" mass="37220">MLDPAPAPPAWGVGINCTKVHKLDALLRKYEAAVEKLRREEEGMATEAWPALVLYPDGTNGEVYNTVTQTWESKVEDGAAERGPWAKQLAEVTQKVGIDNVFIVTGASKGIGAAVTRHLLGHQHNVVLTARSGDLLKRVQAAHPGQVEYVAGDMADPTIATKLAEVAVAKFGRIDGVVINHGVLENKKLADMSVENFRSMYEINVVSCFAMAKAALPQLRKSKGCIVWVSSGAAVKTYQAWGGYGSSKAAINSLSSHLAAEEKDITSIAIQPGRVDTDMQQLIRDTGSDTMDKAVYDTFVQAKETGGLLRPEQPGNVIARFVASPSKELSGKFTGWNSPELAAYQE</sequence>
<dbReference type="InterPro" id="IPR036291">
    <property type="entry name" value="NAD(P)-bd_dom_sf"/>
</dbReference>
<evidence type="ECO:0000256" key="4">
    <source>
        <dbReference type="SAM" id="Coils"/>
    </source>
</evidence>
<dbReference type="PANTHER" id="PTHR43008:SF8">
    <property type="entry name" value="BENZIL REDUCTASE ((S)-BENZOIN FORMING) IRC24"/>
    <property type="match status" value="1"/>
</dbReference>
<dbReference type="AlphaFoldDB" id="A0A0A2W6P5"/>
<dbReference type="GO" id="GO:0050664">
    <property type="term" value="F:oxidoreductase activity, acting on NAD(P)H, oxygen as acceptor"/>
    <property type="evidence" value="ECO:0007669"/>
    <property type="project" value="TreeGrafter"/>
</dbReference>
<evidence type="ECO:0000256" key="2">
    <source>
        <dbReference type="ARBA" id="ARBA00022857"/>
    </source>
</evidence>
<dbReference type="Gene3D" id="3.40.50.720">
    <property type="entry name" value="NAD(P)-binding Rossmann-like Domain"/>
    <property type="match status" value="1"/>
</dbReference>
<feature type="domain" description="Ketoreductase" evidence="5">
    <location>
        <begin position="100"/>
        <end position="278"/>
    </location>
</feature>
<gene>
    <name evidence="6" type="ORF">BBAD15_g6022</name>
</gene>